<dbReference type="EMBL" id="JAVLET010000016">
    <property type="protein sequence ID" value="KAL0465637.1"/>
    <property type="molecule type" value="Genomic_DNA"/>
</dbReference>
<evidence type="ECO:0000313" key="3">
    <source>
        <dbReference type="Proteomes" id="UP001451303"/>
    </source>
</evidence>
<comment type="caution">
    <text evidence="2">The sequence shown here is derived from an EMBL/GenBank/DDBJ whole genome shotgun (WGS) entry which is preliminary data.</text>
</comment>
<accession>A0ABR3CYX0</accession>
<sequence>MCGMSLFVPFVLTTSTSPFTLPLGLVRIPTTDVCWENITGTTRYNMAAGLHCSAAAPRDNLKFSDVEIEPLKREDQDAVPQYQE</sequence>
<dbReference type="Proteomes" id="UP001451303">
    <property type="component" value="Unassembled WGS sequence"/>
</dbReference>
<dbReference type="InterPro" id="IPR011050">
    <property type="entry name" value="Pectin_lyase_fold/virulence"/>
</dbReference>
<evidence type="ECO:0000313" key="2">
    <source>
        <dbReference type="EMBL" id="KAL0465637.1"/>
    </source>
</evidence>
<keyword evidence="3" id="KW-1185">Reference proteome</keyword>
<name>A0ABR3CYX0_NEUIN</name>
<keyword evidence="1" id="KW-0732">Signal</keyword>
<feature type="chain" id="PRO_5047364664" evidence="1">
    <location>
        <begin position="19"/>
        <end position="84"/>
    </location>
</feature>
<protein>
    <submittedName>
        <fullName evidence="2">Uncharacterized protein</fullName>
    </submittedName>
</protein>
<feature type="signal peptide" evidence="1">
    <location>
        <begin position="1"/>
        <end position="18"/>
    </location>
</feature>
<reference evidence="2 3" key="1">
    <citation type="submission" date="2023-09" db="EMBL/GenBank/DDBJ databases">
        <title>Multi-omics analysis of a traditional fermented food reveals byproduct-associated fungal strains for waste-to-food upcycling.</title>
        <authorList>
            <consortium name="Lawrence Berkeley National Laboratory"/>
            <person name="Rekdal V.M."/>
            <person name="Villalobos-Escobedo J.M."/>
            <person name="Rodriguez-Valeron N."/>
            <person name="Garcia M.O."/>
            <person name="Vasquez D.P."/>
            <person name="Damayanti I."/>
            <person name="Sorensen P.M."/>
            <person name="Baidoo E.E."/>
            <person name="De Carvalho A.C."/>
            <person name="Riley R."/>
            <person name="Lipzen A."/>
            <person name="He G."/>
            <person name="Yan M."/>
            <person name="Haridas S."/>
            <person name="Daum C."/>
            <person name="Yoshinaga Y."/>
            <person name="Ng V."/>
            <person name="Grigoriev I.V."/>
            <person name="Munk R."/>
            <person name="Nuraida L."/>
            <person name="Wijaya C.H."/>
            <person name="Morales P.-C."/>
            <person name="Keasling J.D."/>
        </authorList>
    </citation>
    <scope>NUCLEOTIDE SEQUENCE [LARGE SCALE GENOMIC DNA]</scope>
    <source>
        <strain evidence="2 3">FGSC 2613</strain>
    </source>
</reference>
<evidence type="ECO:0000256" key="1">
    <source>
        <dbReference type="SAM" id="SignalP"/>
    </source>
</evidence>
<proteinExistence type="predicted"/>
<organism evidence="2 3">
    <name type="scientific">Neurospora intermedia</name>
    <dbReference type="NCBI Taxonomy" id="5142"/>
    <lineage>
        <taxon>Eukaryota</taxon>
        <taxon>Fungi</taxon>
        <taxon>Dikarya</taxon>
        <taxon>Ascomycota</taxon>
        <taxon>Pezizomycotina</taxon>
        <taxon>Sordariomycetes</taxon>
        <taxon>Sordariomycetidae</taxon>
        <taxon>Sordariales</taxon>
        <taxon>Sordariaceae</taxon>
        <taxon>Neurospora</taxon>
    </lineage>
</organism>
<dbReference type="SUPFAM" id="SSF51126">
    <property type="entry name" value="Pectin lyase-like"/>
    <property type="match status" value="1"/>
</dbReference>
<gene>
    <name evidence="2" type="ORF">QR685DRAFT_538273</name>
</gene>